<evidence type="ECO:0000313" key="2">
    <source>
        <dbReference type="Proteomes" id="UP000887013"/>
    </source>
</evidence>
<dbReference type="AlphaFoldDB" id="A0A8X6UFF1"/>
<reference evidence="1" key="1">
    <citation type="submission" date="2020-08" db="EMBL/GenBank/DDBJ databases">
        <title>Multicomponent nature underlies the extraordinary mechanical properties of spider dragline silk.</title>
        <authorList>
            <person name="Kono N."/>
            <person name="Nakamura H."/>
            <person name="Mori M."/>
            <person name="Yoshida Y."/>
            <person name="Ohtoshi R."/>
            <person name="Malay A.D."/>
            <person name="Moran D.A.P."/>
            <person name="Tomita M."/>
            <person name="Numata K."/>
            <person name="Arakawa K."/>
        </authorList>
    </citation>
    <scope>NUCLEOTIDE SEQUENCE</scope>
</reference>
<gene>
    <name evidence="1" type="ORF">NPIL_162921</name>
</gene>
<name>A0A8X6UFF1_NEPPI</name>
<dbReference type="Proteomes" id="UP000887013">
    <property type="component" value="Unassembled WGS sequence"/>
</dbReference>
<protein>
    <submittedName>
        <fullName evidence="1">Uncharacterized protein</fullName>
    </submittedName>
</protein>
<sequence length="31" mass="3632">MKSRTPLKLPRLGFHDEDRTATMIAEENENM</sequence>
<proteinExistence type="predicted"/>
<comment type="caution">
    <text evidence="1">The sequence shown here is derived from an EMBL/GenBank/DDBJ whole genome shotgun (WGS) entry which is preliminary data.</text>
</comment>
<accession>A0A8X6UFF1</accession>
<evidence type="ECO:0000313" key="1">
    <source>
        <dbReference type="EMBL" id="GFU08840.1"/>
    </source>
</evidence>
<feature type="non-terminal residue" evidence="1">
    <location>
        <position position="31"/>
    </location>
</feature>
<organism evidence="1 2">
    <name type="scientific">Nephila pilipes</name>
    <name type="common">Giant wood spider</name>
    <name type="synonym">Nephila maculata</name>
    <dbReference type="NCBI Taxonomy" id="299642"/>
    <lineage>
        <taxon>Eukaryota</taxon>
        <taxon>Metazoa</taxon>
        <taxon>Ecdysozoa</taxon>
        <taxon>Arthropoda</taxon>
        <taxon>Chelicerata</taxon>
        <taxon>Arachnida</taxon>
        <taxon>Araneae</taxon>
        <taxon>Araneomorphae</taxon>
        <taxon>Entelegynae</taxon>
        <taxon>Araneoidea</taxon>
        <taxon>Nephilidae</taxon>
        <taxon>Nephila</taxon>
    </lineage>
</organism>
<keyword evidence="2" id="KW-1185">Reference proteome</keyword>
<dbReference type="EMBL" id="BMAW01077939">
    <property type="protein sequence ID" value="GFU08840.1"/>
    <property type="molecule type" value="Genomic_DNA"/>
</dbReference>